<dbReference type="Proteomes" id="UP000799291">
    <property type="component" value="Unassembled WGS sequence"/>
</dbReference>
<gene>
    <name evidence="1" type="ORF">K458DRAFT_102734</name>
</gene>
<reference evidence="1" key="1">
    <citation type="journal article" date="2020" name="Stud. Mycol.">
        <title>101 Dothideomycetes genomes: a test case for predicting lifestyles and emergence of pathogens.</title>
        <authorList>
            <person name="Haridas S."/>
            <person name="Albert R."/>
            <person name="Binder M."/>
            <person name="Bloem J."/>
            <person name="Labutti K."/>
            <person name="Salamov A."/>
            <person name="Andreopoulos B."/>
            <person name="Baker S."/>
            <person name="Barry K."/>
            <person name="Bills G."/>
            <person name="Bluhm B."/>
            <person name="Cannon C."/>
            <person name="Castanera R."/>
            <person name="Culley D."/>
            <person name="Daum C."/>
            <person name="Ezra D."/>
            <person name="Gonzalez J."/>
            <person name="Henrissat B."/>
            <person name="Kuo A."/>
            <person name="Liang C."/>
            <person name="Lipzen A."/>
            <person name="Lutzoni F."/>
            <person name="Magnuson J."/>
            <person name="Mondo S."/>
            <person name="Nolan M."/>
            <person name="Ohm R."/>
            <person name="Pangilinan J."/>
            <person name="Park H.-J."/>
            <person name="Ramirez L."/>
            <person name="Alfaro M."/>
            <person name="Sun H."/>
            <person name="Tritt A."/>
            <person name="Yoshinaga Y."/>
            <person name="Zwiers L.-H."/>
            <person name="Turgeon B."/>
            <person name="Goodwin S."/>
            <person name="Spatafora J."/>
            <person name="Crous P."/>
            <person name="Grigoriev I."/>
        </authorList>
    </citation>
    <scope>NUCLEOTIDE SEQUENCE</scope>
    <source>
        <strain evidence="1">CBS 122367</strain>
    </source>
</reference>
<protein>
    <submittedName>
        <fullName evidence="1">Uncharacterized protein</fullName>
    </submittedName>
</protein>
<evidence type="ECO:0000313" key="2">
    <source>
        <dbReference type="Proteomes" id="UP000799291"/>
    </source>
</evidence>
<keyword evidence="2" id="KW-1185">Reference proteome</keyword>
<dbReference type="AlphaFoldDB" id="A0A6G1JJR6"/>
<name>A0A6G1JJR6_9PLEO</name>
<evidence type="ECO:0000313" key="1">
    <source>
        <dbReference type="EMBL" id="KAF2690395.1"/>
    </source>
</evidence>
<proteinExistence type="predicted"/>
<organism evidence="1 2">
    <name type="scientific">Lentithecium fluviatile CBS 122367</name>
    <dbReference type="NCBI Taxonomy" id="1168545"/>
    <lineage>
        <taxon>Eukaryota</taxon>
        <taxon>Fungi</taxon>
        <taxon>Dikarya</taxon>
        <taxon>Ascomycota</taxon>
        <taxon>Pezizomycotina</taxon>
        <taxon>Dothideomycetes</taxon>
        <taxon>Pleosporomycetidae</taxon>
        <taxon>Pleosporales</taxon>
        <taxon>Massarineae</taxon>
        <taxon>Lentitheciaceae</taxon>
        <taxon>Lentithecium</taxon>
    </lineage>
</organism>
<accession>A0A6G1JJR6</accession>
<dbReference type="EMBL" id="MU005571">
    <property type="protein sequence ID" value="KAF2690395.1"/>
    <property type="molecule type" value="Genomic_DNA"/>
</dbReference>
<sequence length="168" mass="18495">MRACDGFSSHWRSVPPFPLGLSHRIGTGVRLPTGSPPDGFLQPTARGQHALSETRSVRSSVTTFRGSKFSPLARCVTSCSRPMLHCHYPRLSPLLGSGRLPQIIRTLCICPSTLVGTHVTSSFLVGCQLLHFGADHSNARVMILLRACLNNNDIRQWRLPARNLNPFL</sequence>